<proteinExistence type="predicted"/>
<protein>
    <submittedName>
        <fullName evidence="1">Uncharacterized protein</fullName>
    </submittedName>
</protein>
<dbReference type="EMBL" id="FUWW01000002">
    <property type="protein sequence ID" value="SJZ35342.1"/>
    <property type="molecule type" value="Genomic_DNA"/>
</dbReference>
<dbReference type="Proteomes" id="UP000190657">
    <property type="component" value="Unassembled WGS sequence"/>
</dbReference>
<keyword evidence="2" id="KW-1185">Reference proteome</keyword>
<dbReference type="STRING" id="290054.SAMN02745114_00184"/>
<dbReference type="RefSeq" id="WP_078767693.1">
    <property type="nucleotide sequence ID" value="NZ_FUWW01000002.1"/>
</dbReference>
<gene>
    <name evidence="1" type="ORF">SAMN02745114_00184</name>
</gene>
<sequence length="193" mass="22775">MLINSIDKKTLDAVSARFGKQFIKEPLFMYFCSDINKRSQFIEDYMKYYIPRLADDEIVFVDKLATAMVTLVDPQDFEYKFKGLSGQRMKKYSFSSKIFVHRENLENICEILLSYVKPARVMTFYNDPNGDFDNLKELIDEAIAYAEKEDVTLVYDTFSKRYIDYMISKGFTVAYSKPFMETRFIETVMTYNV</sequence>
<dbReference type="AlphaFoldDB" id="A0A1T4JYK4"/>
<accession>A0A1T4JYK4</accession>
<reference evidence="1 2" key="1">
    <citation type="submission" date="2017-02" db="EMBL/GenBank/DDBJ databases">
        <authorList>
            <person name="Peterson S.W."/>
        </authorList>
    </citation>
    <scope>NUCLEOTIDE SEQUENCE [LARGE SCALE GENOMIC DNA]</scope>
    <source>
        <strain evidence="1 2">ATCC 51222</strain>
    </source>
</reference>
<name>A0A1T4JYK4_9FIRM</name>
<evidence type="ECO:0000313" key="2">
    <source>
        <dbReference type="Proteomes" id="UP000190657"/>
    </source>
</evidence>
<organism evidence="1 2">
    <name type="scientific">Eubacterium coprostanoligenes</name>
    <dbReference type="NCBI Taxonomy" id="290054"/>
    <lineage>
        <taxon>Bacteria</taxon>
        <taxon>Bacillati</taxon>
        <taxon>Bacillota</taxon>
        <taxon>Clostridia</taxon>
        <taxon>Eubacteriales</taxon>
        <taxon>Eubacteriaceae</taxon>
        <taxon>Eubacterium</taxon>
    </lineage>
</organism>
<evidence type="ECO:0000313" key="1">
    <source>
        <dbReference type="EMBL" id="SJZ35342.1"/>
    </source>
</evidence>